<dbReference type="InterPro" id="IPR004477">
    <property type="entry name" value="ComEC_N"/>
</dbReference>
<keyword evidence="4 7" id="KW-1133">Transmembrane helix</keyword>
<evidence type="ECO:0000313" key="11">
    <source>
        <dbReference type="Proteomes" id="UP001267638"/>
    </source>
</evidence>
<dbReference type="PANTHER" id="PTHR30619">
    <property type="entry name" value="DNA INTERNALIZATION/COMPETENCE PROTEIN COMEC/REC2"/>
    <property type="match status" value="1"/>
</dbReference>
<feature type="transmembrane region" description="Helical" evidence="7">
    <location>
        <begin position="26"/>
        <end position="44"/>
    </location>
</feature>
<feature type="transmembrane region" description="Helical" evidence="7">
    <location>
        <begin position="50"/>
        <end position="67"/>
    </location>
</feature>
<feature type="transmembrane region" description="Helical" evidence="7">
    <location>
        <begin position="522"/>
        <end position="540"/>
    </location>
</feature>
<evidence type="ECO:0000256" key="6">
    <source>
        <dbReference type="SAM" id="MobiDB-lite"/>
    </source>
</evidence>
<feature type="transmembrane region" description="Helical" evidence="7">
    <location>
        <begin position="364"/>
        <end position="382"/>
    </location>
</feature>
<feature type="transmembrane region" description="Helical" evidence="7">
    <location>
        <begin position="291"/>
        <end position="313"/>
    </location>
</feature>
<feature type="region of interest" description="Disordered" evidence="6">
    <location>
        <begin position="682"/>
        <end position="715"/>
    </location>
</feature>
<keyword evidence="11" id="KW-1185">Reference proteome</keyword>
<organism evidence="10 11">
    <name type="scientific">Sphingobium xenophagum</name>
    <dbReference type="NCBI Taxonomy" id="121428"/>
    <lineage>
        <taxon>Bacteria</taxon>
        <taxon>Pseudomonadati</taxon>
        <taxon>Pseudomonadota</taxon>
        <taxon>Alphaproteobacteria</taxon>
        <taxon>Sphingomonadales</taxon>
        <taxon>Sphingomonadaceae</taxon>
        <taxon>Sphingobium</taxon>
    </lineage>
</organism>
<dbReference type="InterPro" id="IPR052159">
    <property type="entry name" value="Competence_DNA_uptake"/>
</dbReference>
<feature type="compositionally biased region" description="Basic and acidic residues" evidence="6">
    <location>
        <begin position="697"/>
        <end position="708"/>
    </location>
</feature>
<accession>A0ABU1WY15</accession>
<dbReference type="InterPro" id="IPR025405">
    <property type="entry name" value="DUF4131"/>
</dbReference>
<dbReference type="PANTHER" id="PTHR30619:SF1">
    <property type="entry name" value="RECOMBINATION PROTEIN 2"/>
    <property type="match status" value="1"/>
</dbReference>
<evidence type="ECO:0000256" key="3">
    <source>
        <dbReference type="ARBA" id="ARBA00022692"/>
    </source>
</evidence>
<keyword evidence="5 7" id="KW-0472">Membrane</keyword>
<evidence type="ECO:0000256" key="1">
    <source>
        <dbReference type="ARBA" id="ARBA00004651"/>
    </source>
</evidence>
<sequence length="715" mass="76695">MVEVARRLRVGFAAVERWLENEREQVPLWAPIALGVGIAAWFALPHRMAWLAFCCCALALGCVGVLLPEGSRLRRMMVAGGVLACMGCVLIWGKALMLGKPPLTRATFVQVTGDVLSVRAVPAQQMVRAMLRPVGAPTLPKVIRINIAESDVPEGLGKGATIRFRVRLMPPAPPSVPGGYDFAARAYFQGIGATGKALKPIEMVKPATGPAPLRARLFAHIADQIDDPARGIAITLATGDQGAIAEADAEAMRNSGLAHLLSISGLHVTALIGAVIFLLMRVMALSRRAALDWPLMLIAAAGGALAGVGYTLLTGAEVPTVRSCIAALLVLGGLAMGRDAITLRLVATGALIVLLFWPEALVGPSFQMSFAAVTALVALAEHKRFRAFAAARDEARWRKTGRMLLVTLATGFVIEMVLMPIALFHFHKAGMLGAFANIVAIPLTTFVVMPLEALALLFDLIDLGAPLWWLTQQALTLLLMIAHGVSASPWATMLTPSVPAVVFAGMMAGLLWCLLWRSRWRWLGLGPVGAGVITILLLSPPDILVTGDGRHVAVRTPDGRMAILRAGAGDYVRDVLSESAGYDGTLEPIARLPQARCSSDLCAVGLMAGGRPWRLLVTRSDTLVERASFARDCAAADIVIADRGLPRWCRPRWLKIDRRLLARTGGMAINLDHATVRTVRQPGDAHPWIAPIPKRSPRYDPSKPRPFDARPQPQL</sequence>
<dbReference type="Proteomes" id="UP001267638">
    <property type="component" value="Unassembled WGS sequence"/>
</dbReference>
<evidence type="ECO:0000313" key="10">
    <source>
        <dbReference type="EMBL" id="MDR7153877.1"/>
    </source>
</evidence>
<evidence type="ECO:0000256" key="5">
    <source>
        <dbReference type="ARBA" id="ARBA00023136"/>
    </source>
</evidence>
<feature type="transmembrane region" description="Helical" evidence="7">
    <location>
        <begin position="497"/>
        <end position="515"/>
    </location>
</feature>
<evidence type="ECO:0000256" key="4">
    <source>
        <dbReference type="ARBA" id="ARBA00022989"/>
    </source>
</evidence>
<feature type="transmembrane region" description="Helical" evidence="7">
    <location>
        <begin position="403"/>
        <end position="426"/>
    </location>
</feature>
<feature type="transmembrane region" description="Helical" evidence="7">
    <location>
        <begin position="76"/>
        <end position="93"/>
    </location>
</feature>
<protein>
    <submittedName>
        <fullName evidence="10">Competence protein ComEC</fullName>
    </submittedName>
</protein>
<comment type="subcellular location">
    <subcellularLocation>
        <location evidence="1">Cell membrane</location>
        <topology evidence="1">Multi-pass membrane protein</topology>
    </subcellularLocation>
</comment>
<feature type="transmembrane region" description="Helical" evidence="7">
    <location>
        <begin position="341"/>
        <end position="358"/>
    </location>
</feature>
<evidence type="ECO:0000256" key="2">
    <source>
        <dbReference type="ARBA" id="ARBA00022475"/>
    </source>
</evidence>
<feature type="transmembrane region" description="Helical" evidence="7">
    <location>
        <begin position="257"/>
        <end position="279"/>
    </location>
</feature>
<gene>
    <name evidence="10" type="ORF">J2W40_000680</name>
</gene>
<feature type="domain" description="ComEC/Rec2-related protein" evidence="8">
    <location>
        <begin position="236"/>
        <end position="519"/>
    </location>
</feature>
<evidence type="ECO:0000256" key="7">
    <source>
        <dbReference type="SAM" id="Phobius"/>
    </source>
</evidence>
<feature type="transmembrane region" description="Helical" evidence="7">
    <location>
        <begin position="432"/>
        <end position="455"/>
    </location>
</feature>
<keyword evidence="3 7" id="KW-0812">Transmembrane</keyword>
<dbReference type="RefSeq" id="WP_310222000.1">
    <property type="nucleotide sequence ID" value="NZ_JAVDWV010000003.1"/>
</dbReference>
<proteinExistence type="predicted"/>
<dbReference type="Pfam" id="PF13567">
    <property type="entry name" value="DUF4131"/>
    <property type="match status" value="1"/>
</dbReference>
<feature type="transmembrane region" description="Helical" evidence="7">
    <location>
        <begin position="467"/>
        <end position="485"/>
    </location>
</feature>
<dbReference type="EMBL" id="JAVDWV010000003">
    <property type="protein sequence ID" value="MDR7153877.1"/>
    <property type="molecule type" value="Genomic_DNA"/>
</dbReference>
<dbReference type="Pfam" id="PF03772">
    <property type="entry name" value="Competence"/>
    <property type="match status" value="1"/>
</dbReference>
<name>A0ABU1WY15_SPHXE</name>
<evidence type="ECO:0000259" key="8">
    <source>
        <dbReference type="Pfam" id="PF03772"/>
    </source>
</evidence>
<evidence type="ECO:0000259" key="9">
    <source>
        <dbReference type="Pfam" id="PF13567"/>
    </source>
</evidence>
<dbReference type="NCBIfam" id="TIGR00360">
    <property type="entry name" value="ComEC_N-term"/>
    <property type="match status" value="1"/>
</dbReference>
<keyword evidence="2" id="KW-1003">Cell membrane</keyword>
<comment type="caution">
    <text evidence="10">The sequence shown here is derived from an EMBL/GenBank/DDBJ whole genome shotgun (WGS) entry which is preliminary data.</text>
</comment>
<reference evidence="10 11" key="1">
    <citation type="submission" date="2023-07" db="EMBL/GenBank/DDBJ databases">
        <title>Sorghum-associated microbial communities from plants grown in Nebraska, USA.</title>
        <authorList>
            <person name="Schachtman D."/>
        </authorList>
    </citation>
    <scope>NUCLEOTIDE SEQUENCE [LARGE SCALE GENOMIC DNA]</scope>
    <source>
        <strain evidence="10 11">4256</strain>
    </source>
</reference>
<feature type="domain" description="DUF4131" evidence="9">
    <location>
        <begin position="49"/>
        <end position="200"/>
    </location>
</feature>
<feature type="transmembrane region" description="Helical" evidence="7">
    <location>
        <begin position="319"/>
        <end position="336"/>
    </location>
</feature>